<dbReference type="GeneID" id="19109136"/>
<dbReference type="KEGG" id="bcom:BAUCODRAFT_151429"/>
<gene>
    <name evidence="1" type="ORF">BAUCODRAFT_151429</name>
</gene>
<proteinExistence type="predicted"/>
<dbReference type="HOGENOM" id="CLU_159432_0_0_1"/>
<dbReference type="OrthoDB" id="5326237at2759"/>
<evidence type="ECO:0000313" key="2">
    <source>
        <dbReference type="Proteomes" id="UP000011761"/>
    </source>
</evidence>
<organism evidence="1 2">
    <name type="scientific">Baudoinia panamericana (strain UAMH 10762)</name>
    <name type="common">Angels' share fungus</name>
    <name type="synonym">Baudoinia compniacensis (strain UAMH 10762)</name>
    <dbReference type="NCBI Taxonomy" id="717646"/>
    <lineage>
        <taxon>Eukaryota</taxon>
        <taxon>Fungi</taxon>
        <taxon>Dikarya</taxon>
        <taxon>Ascomycota</taxon>
        <taxon>Pezizomycotina</taxon>
        <taxon>Dothideomycetes</taxon>
        <taxon>Dothideomycetidae</taxon>
        <taxon>Mycosphaerellales</taxon>
        <taxon>Teratosphaeriaceae</taxon>
        <taxon>Baudoinia</taxon>
    </lineage>
</organism>
<dbReference type="Proteomes" id="UP000011761">
    <property type="component" value="Unassembled WGS sequence"/>
</dbReference>
<name>M2MNP0_BAUPA</name>
<dbReference type="eggNOG" id="ENOG502SEH4">
    <property type="taxonomic scope" value="Eukaryota"/>
</dbReference>
<reference evidence="1 2" key="1">
    <citation type="journal article" date="2012" name="PLoS Pathog.">
        <title>Diverse lifestyles and strategies of plant pathogenesis encoded in the genomes of eighteen Dothideomycetes fungi.</title>
        <authorList>
            <person name="Ohm R.A."/>
            <person name="Feau N."/>
            <person name="Henrissat B."/>
            <person name="Schoch C.L."/>
            <person name="Horwitz B.A."/>
            <person name="Barry K.W."/>
            <person name="Condon B.J."/>
            <person name="Copeland A.C."/>
            <person name="Dhillon B."/>
            <person name="Glaser F."/>
            <person name="Hesse C.N."/>
            <person name="Kosti I."/>
            <person name="LaButti K."/>
            <person name="Lindquist E.A."/>
            <person name="Lucas S."/>
            <person name="Salamov A.A."/>
            <person name="Bradshaw R.E."/>
            <person name="Ciuffetti L."/>
            <person name="Hamelin R.C."/>
            <person name="Kema G.H.J."/>
            <person name="Lawrence C."/>
            <person name="Scott J.A."/>
            <person name="Spatafora J.W."/>
            <person name="Turgeon B.G."/>
            <person name="de Wit P.J.G.M."/>
            <person name="Zhong S."/>
            <person name="Goodwin S.B."/>
            <person name="Grigoriev I.V."/>
        </authorList>
    </citation>
    <scope>NUCLEOTIDE SEQUENCE [LARGE SCALE GENOMIC DNA]</scope>
    <source>
        <strain evidence="1 2">UAMH 10762</strain>
    </source>
</reference>
<dbReference type="EMBL" id="KB445561">
    <property type="protein sequence ID" value="EMC93058.1"/>
    <property type="molecule type" value="Genomic_DNA"/>
</dbReference>
<dbReference type="RefSeq" id="XP_007680265.1">
    <property type="nucleotide sequence ID" value="XM_007682075.1"/>
</dbReference>
<protein>
    <recommendedName>
        <fullName evidence="3">Mediator complex subunit 11</fullName>
    </recommendedName>
</protein>
<sequence length="107" mass="12081">MSSETWNEQQYHDALAHLERLQQQLDGLRSVLPTIVAPLLQKDASQGGMFASVKKAALQSTDDLDRFRKEWSSDQTQQLLTRSNESVKEDGDLSRAADISKYGWAQD</sequence>
<keyword evidence="2" id="KW-1185">Reference proteome</keyword>
<dbReference type="AlphaFoldDB" id="M2MNP0"/>
<accession>M2MNP0</accession>
<evidence type="ECO:0000313" key="1">
    <source>
        <dbReference type="EMBL" id="EMC93058.1"/>
    </source>
</evidence>
<evidence type="ECO:0008006" key="3">
    <source>
        <dbReference type="Google" id="ProtNLM"/>
    </source>
</evidence>
<dbReference type="OMA" id="SQQDWDI"/>